<organism evidence="1 2">
    <name type="scientific">Parasponia andersonii</name>
    <name type="common">Sponia andersonii</name>
    <dbReference type="NCBI Taxonomy" id="3476"/>
    <lineage>
        <taxon>Eukaryota</taxon>
        <taxon>Viridiplantae</taxon>
        <taxon>Streptophyta</taxon>
        <taxon>Embryophyta</taxon>
        <taxon>Tracheophyta</taxon>
        <taxon>Spermatophyta</taxon>
        <taxon>Magnoliopsida</taxon>
        <taxon>eudicotyledons</taxon>
        <taxon>Gunneridae</taxon>
        <taxon>Pentapetalae</taxon>
        <taxon>rosids</taxon>
        <taxon>fabids</taxon>
        <taxon>Rosales</taxon>
        <taxon>Cannabaceae</taxon>
        <taxon>Parasponia</taxon>
    </lineage>
</organism>
<proteinExistence type="predicted"/>
<sequence>MEVVMAADSWQAMRRAVSQRGGTVVEIELLGEFGEELEGEDGVSKIDKNEVLDEDGISEISKDEILVLADPR</sequence>
<keyword evidence="2" id="KW-1185">Reference proteome</keyword>
<protein>
    <submittedName>
        <fullName evidence="1">Uncharacterized protein</fullName>
    </submittedName>
</protein>
<dbReference type="EMBL" id="JXTB01000586">
    <property type="protein sequence ID" value="PON36060.1"/>
    <property type="molecule type" value="Genomic_DNA"/>
</dbReference>
<evidence type="ECO:0000313" key="2">
    <source>
        <dbReference type="Proteomes" id="UP000237105"/>
    </source>
</evidence>
<reference evidence="2" key="1">
    <citation type="submission" date="2016-06" db="EMBL/GenBank/DDBJ databases">
        <title>Parallel loss of symbiosis genes in relatives of nitrogen-fixing non-legume Parasponia.</title>
        <authorList>
            <person name="Van Velzen R."/>
            <person name="Holmer R."/>
            <person name="Bu F."/>
            <person name="Rutten L."/>
            <person name="Van Zeijl A."/>
            <person name="Liu W."/>
            <person name="Santuari L."/>
            <person name="Cao Q."/>
            <person name="Sharma T."/>
            <person name="Shen D."/>
            <person name="Roswanjaya Y."/>
            <person name="Wardhani T."/>
            <person name="Kalhor M.S."/>
            <person name="Jansen J."/>
            <person name="Van den Hoogen J."/>
            <person name="Gungor B."/>
            <person name="Hartog M."/>
            <person name="Hontelez J."/>
            <person name="Verver J."/>
            <person name="Yang W.-C."/>
            <person name="Schijlen E."/>
            <person name="Repin R."/>
            <person name="Schilthuizen M."/>
            <person name="Schranz E."/>
            <person name="Heidstra R."/>
            <person name="Miyata K."/>
            <person name="Fedorova E."/>
            <person name="Kohlen W."/>
            <person name="Bisseling T."/>
            <person name="Smit S."/>
            <person name="Geurts R."/>
        </authorList>
    </citation>
    <scope>NUCLEOTIDE SEQUENCE [LARGE SCALE GENOMIC DNA]</scope>
    <source>
        <strain evidence="2">cv. WU1-14</strain>
    </source>
</reference>
<accession>A0A2P5AHQ9</accession>
<gene>
    <name evidence="1" type="ORF">PanWU01x14_331610</name>
</gene>
<comment type="caution">
    <text evidence="1">The sequence shown here is derived from an EMBL/GenBank/DDBJ whole genome shotgun (WGS) entry which is preliminary data.</text>
</comment>
<dbReference type="AlphaFoldDB" id="A0A2P5AHQ9"/>
<name>A0A2P5AHQ9_PARAD</name>
<evidence type="ECO:0000313" key="1">
    <source>
        <dbReference type="EMBL" id="PON36060.1"/>
    </source>
</evidence>
<dbReference type="Proteomes" id="UP000237105">
    <property type="component" value="Unassembled WGS sequence"/>
</dbReference>